<dbReference type="PANTHER" id="PTHR32063:SF0">
    <property type="entry name" value="SWARMING MOTILITY PROTEIN SWRC"/>
    <property type="match status" value="1"/>
</dbReference>
<evidence type="ECO:0000256" key="1">
    <source>
        <dbReference type="SAM" id="Coils"/>
    </source>
</evidence>
<keyword evidence="1" id="KW-0175">Coiled coil</keyword>
<dbReference type="GO" id="GO:0005886">
    <property type="term" value="C:plasma membrane"/>
    <property type="evidence" value="ECO:0007669"/>
    <property type="project" value="TreeGrafter"/>
</dbReference>
<dbReference type="PRINTS" id="PR00702">
    <property type="entry name" value="ACRIFLAVINRP"/>
</dbReference>
<dbReference type="OrthoDB" id="9757876at2"/>
<feature type="transmembrane region" description="Helical" evidence="2">
    <location>
        <begin position="430"/>
        <end position="456"/>
    </location>
</feature>
<keyword evidence="2" id="KW-0472">Membrane</keyword>
<dbReference type="SUPFAM" id="SSF82866">
    <property type="entry name" value="Multidrug efflux transporter AcrB transmembrane domain"/>
    <property type="match status" value="2"/>
</dbReference>
<dbReference type="Gene3D" id="1.20.1640.10">
    <property type="entry name" value="Multidrug efflux transporter AcrB transmembrane domain"/>
    <property type="match status" value="2"/>
</dbReference>
<reference evidence="3 4" key="1">
    <citation type="submission" date="2019-03" db="EMBL/GenBank/DDBJ databases">
        <title>Genomic Encyclopedia of Type Strains, Phase IV (KMG-IV): sequencing the most valuable type-strain genomes for metagenomic binning, comparative biology and taxonomic classification.</title>
        <authorList>
            <person name="Goeker M."/>
        </authorList>
    </citation>
    <scope>NUCLEOTIDE SEQUENCE [LARGE SCALE GENOMIC DNA]</scope>
    <source>
        <strain evidence="3 4">LX-B</strain>
    </source>
</reference>
<dbReference type="EMBL" id="SLUN01000007">
    <property type="protein sequence ID" value="TCL71596.1"/>
    <property type="molecule type" value="Genomic_DNA"/>
</dbReference>
<evidence type="ECO:0000313" key="3">
    <source>
        <dbReference type="EMBL" id="TCL71596.1"/>
    </source>
</evidence>
<dbReference type="InterPro" id="IPR027463">
    <property type="entry name" value="AcrB_DN_DC_subdom"/>
</dbReference>
<sequence length="1039" mass="112769">MTITELSIKRPILIIVIFLALTLLGVVGYSQLKYELFPNINIPTVSITTQYDGASASAVESLVTKKIEDAVSGVDKIDTITSTSQEGVSQVTVSFKQDANIDFALQDVQRKVNQILSALPDDVTSPSVSKVSLDDMPIIIAGFTSNLPDTQFYQLMDDFVKPSLSEVSGVGNVEVMGGNQRQIKVNIDRQKLQSYGLSVLQVLQAVQNANLEYPTGTVKDQDSQFVVRLSGRFETLDDLRELVVSRSEAGDILLSDVAEIQDGKAESVVITRINGKTTIGVMILKQSDANAVEVSKGVRKELAEIEKEYAKYNLKATVAMDNSTYTVDSANAVKEDLLFAILLVAGVMLVFLHSFRNSLIVMIAIPTSLVTTFTGMWALGFSLNIITLLALSLVIGILVDDAIVVLENIYRHLEKGEDKRSAALKGRNEIGFTALSITLVDVVVYLPLALVSGIIGGMIREFALVMVVSTLTSLFVSFTVTPLLASRFGKLEQLTKGTLIGRFGLMFERFYAALTKDYVAVLRASLKHPLLVLFLATVLFVAAVALVPMGFIGSEFMPQSDQGVLSIQLEMPMGTKLDQTNALTQTIERELSAMPEIESCFTAAGVGGQNNATANSAYFYVNLVPKKERKHSTEEVRQLLIKKFEKVPGIKLHITQAGLMGGGSSSPIQLAVSGPSWNRVMAAAEDVKKIAEQIPGTSDVRLSSEEGQPEMRIQIDRKKMARLGLDIATVGQTLRIAMAGDDNTNFQDRDGTEYAINVMLDEFNRSRTADLGELAVMNKSGQLVKLSQFASIVPSTGPTKVERRDRYYAITVSSQAIGRASGDIGRDIMQAVMKKGLPEGIKLAPVGTLKTMGESFASLGLALIAAIVFVYLIMAALYNSFIYPFAVLFSVPLAIIGALLALGLTQKSLAVFSIMGIIMLVGLVSKNAILLVDFANRAREEQGLGIHDALLEAGQERLRPILMTTLTMILGMLPLAFSAAVGSEYKTGLGWALIGGLTSSMFMTLVVVPVVYTKIEQVREFFMGLKDKLSRKPKAVYER</sequence>
<feature type="transmembrane region" description="Helical" evidence="2">
    <location>
        <begin position="12"/>
        <end position="32"/>
    </location>
</feature>
<feature type="transmembrane region" description="Helical" evidence="2">
    <location>
        <begin position="885"/>
        <end position="904"/>
    </location>
</feature>
<feature type="transmembrane region" description="Helical" evidence="2">
    <location>
        <begin position="988"/>
        <end position="1012"/>
    </location>
</feature>
<keyword evidence="2" id="KW-0812">Transmembrane</keyword>
<dbReference type="InterPro" id="IPR001036">
    <property type="entry name" value="Acrflvin-R"/>
</dbReference>
<protein>
    <submittedName>
        <fullName evidence="3">HAE1 family hydrophobic/amphiphilic exporter-1</fullName>
    </submittedName>
</protein>
<accession>A0A4R1RY22</accession>
<dbReference type="Gene3D" id="3.30.70.1320">
    <property type="entry name" value="Multidrug efflux transporter AcrB pore domain like"/>
    <property type="match status" value="1"/>
</dbReference>
<dbReference type="Gene3D" id="3.30.2090.10">
    <property type="entry name" value="Multidrug efflux transporter AcrB TolC docking domain, DN and DC subdomains"/>
    <property type="match status" value="2"/>
</dbReference>
<name>A0A4R1RY22_HYDET</name>
<dbReference type="SUPFAM" id="SSF82693">
    <property type="entry name" value="Multidrug efflux transporter AcrB pore domain, PN1, PN2, PC1 and PC2 subdomains"/>
    <property type="match status" value="3"/>
</dbReference>
<feature type="transmembrane region" description="Helical" evidence="2">
    <location>
        <begin position="385"/>
        <end position="409"/>
    </location>
</feature>
<dbReference type="Proteomes" id="UP000295008">
    <property type="component" value="Unassembled WGS sequence"/>
</dbReference>
<evidence type="ECO:0000313" key="4">
    <source>
        <dbReference type="Proteomes" id="UP000295008"/>
    </source>
</evidence>
<evidence type="ECO:0000256" key="2">
    <source>
        <dbReference type="SAM" id="Phobius"/>
    </source>
</evidence>
<feature type="transmembrane region" description="Helical" evidence="2">
    <location>
        <begin position="961"/>
        <end position="982"/>
    </location>
</feature>
<dbReference type="AlphaFoldDB" id="A0A4R1RY22"/>
<gene>
    <name evidence="3" type="ORF">EDC14_100758</name>
</gene>
<keyword evidence="4" id="KW-1185">Reference proteome</keyword>
<feature type="transmembrane region" description="Helical" evidence="2">
    <location>
        <begin position="462"/>
        <end position="485"/>
    </location>
</feature>
<dbReference type="GO" id="GO:0042910">
    <property type="term" value="F:xenobiotic transmembrane transporter activity"/>
    <property type="evidence" value="ECO:0007669"/>
    <property type="project" value="TreeGrafter"/>
</dbReference>
<feature type="coiled-coil region" evidence="1">
    <location>
        <begin position="295"/>
        <end position="322"/>
    </location>
</feature>
<proteinExistence type="predicted"/>
<dbReference type="SUPFAM" id="SSF82714">
    <property type="entry name" value="Multidrug efflux transporter AcrB TolC docking domain, DN and DC subdomains"/>
    <property type="match status" value="2"/>
</dbReference>
<dbReference type="Gene3D" id="3.30.70.1430">
    <property type="entry name" value="Multidrug efflux transporter AcrB pore domain"/>
    <property type="match status" value="2"/>
</dbReference>
<comment type="caution">
    <text evidence="3">The sequence shown here is derived from an EMBL/GenBank/DDBJ whole genome shotgun (WGS) entry which is preliminary data.</text>
</comment>
<feature type="transmembrane region" description="Helical" evidence="2">
    <location>
        <begin position="530"/>
        <end position="552"/>
    </location>
</feature>
<feature type="transmembrane region" description="Helical" evidence="2">
    <location>
        <begin position="856"/>
        <end position="878"/>
    </location>
</feature>
<keyword evidence="2" id="KW-1133">Transmembrane helix</keyword>
<dbReference type="RefSeq" id="WP_132013742.1">
    <property type="nucleotide sequence ID" value="NZ_SLUN01000007.1"/>
</dbReference>
<dbReference type="PANTHER" id="PTHR32063">
    <property type="match status" value="1"/>
</dbReference>
<dbReference type="Gene3D" id="3.30.70.1440">
    <property type="entry name" value="Multidrug efflux transporter AcrB pore domain"/>
    <property type="match status" value="1"/>
</dbReference>
<feature type="transmembrane region" description="Helical" evidence="2">
    <location>
        <begin position="337"/>
        <end position="352"/>
    </location>
</feature>
<feature type="transmembrane region" description="Helical" evidence="2">
    <location>
        <begin position="910"/>
        <end position="932"/>
    </location>
</feature>
<dbReference type="Pfam" id="PF00873">
    <property type="entry name" value="ACR_tran"/>
    <property type="match status" value="1"/>
</dbReference>
<organism evidence="3 4">
    <name type="scientific">Hydrogenispora ethanolica</name>
    <dbReference type="NCBI Taxonomy" id="1082276"/>
    <lineage>
        <taxon>Bacteria</taxon>
        <taxon>Bacillati</taxon>
        <taxon>Bacillota</taxon>
        <taxon>Hydrogenispora</taxon>
    </lineage>
</organism>